<comment type="cofactor">
    <cofactor evidence="1">
        <name>Zn(2+)</name>
        <dbReference type="ChEBI" id="CHEBI:29105"/>
    </cofactor>
</comment>
<keyword evidence="3" id="KW-0479">Metal-binding</keyword>
<keyword evidence="10" id="KW-1185">Reference proteome</keyword>
<dbReference type="Gene3D" id="3.20.20.140">
    <property type="entry name" value="Metal-dependent hydrolases"/>
    <property type="match status" value="1"/>
</dbReference>
<comment type="similarity">
    <text evidence="2">Belongs to the metallo-dependent hydrolases superfamily. Adenosine and AMP deaminases family.</text>
</comment>
<evidence type="ECO:0000313" key="10">
    <source>
        <dbReference type="Proteomes" id="UP000289152"/>
    </source>
</evidence>
<dbReference type="InterPro" id="IPR032466">
    <property type="entry name" value="Metal_Hydrolase"/>
</dbReference>
<dbReference type="PANTHER" id="PTHR11409">
    <property type="entry name" value="ADENOSINE DEAMINASE"/>
    <property type="match status" value="1"/>
</dbReference>
<dbReference type="VEuPathDB" id="FungiDB:TREMEDRAFT_33866"/>
<sequence length="404" mass="45535">MMTDRKLHAHLTGSITLPIFQSIWQQRVDTEAGFDLPPPDQVLGNGAGQSVSTFFPLFNTYLYSLISSLPYLLTALQSVLETFQSDNVIYLELRTTPRSLRPHSASEVISAISQQIQEWNVSQLMWTGLILSIDRSKHSISEAWGILNLALDLRSRGYPIVGLDLGGNPIKGDVKIYREIFEAAKREGLGLTLHFGEIEGRDEEQSEMLSWEPDRLGHVIWVKEEMKRKLVEMDIGVEMCLSCNVLAGLLPPISTPIRNTKEMTVRSSANAEMDASAGNEYELEGLMKGDQDSFDVGNISAKEESSKMEEDDRQESYEAQYTSHHFGQWWFLPNSISINTDDLGIFHSISSSEHFLACKHFHLSRVDLVRLSRRALKGVFGPTEVVDLVERRLSEFEQEEGIPS</sequence>
<keyword evidence="6" id="KW-0546">Nucleotide metabolism</keyword>
<evidence type="ECO:0000256" key="5">
    <source>
        <dbReference type="ARBA" id="ARBA00022833"/>
    </source>
</evidence>
<evidence type="ECO:0000259" key="8">
    <source>
        <dbReference type="Pfam" id="PF00962"/>
    </source>
</evidence>
<dbReference type="SUPFAM" id="SSF51556">
    <property type="entry name" value="Metallo-dependent hydrolases"/>
    <property type="match status" value="2"/>
</dbReference>
<dbReference type="InterPro" id="IPR006330">
    <property type="entry name" value="Ado/ade_deaminase"/>
</dbReference>
<evidence type="ECO:0000313" key="9">
    <source>
        <dbReference type="EMBL" id="RXK40387.1"/>
    </source>
</evidence>
<evidence type="ECO:0000256" key="6">
    <source>
        <dbReference type="ARBA" id="ARBA00023080"/>
    </source>
</evidence>
<dbReference type="GO" id="GO:0046103">
    <property type="term" value="P:inosine biosynthetic process"/>
    <property type="evidence" value="ECO:0007669"/>
    <property type="project" value="TreeGrafter"/>
</dbReference>
<evidence type="ECO:0000256" key="3">
    <source>
        <dbReference type="ARBA" id="ARBA00022723"/>
    </source>
</evidence>
<dbReference type="PANTHER" id="PTHR11409:SF42">
    <property type="entry name" value="ADENOSINE DEAMINASE-LIKE PROTEIN"/>
    <property type="match status" value="1"/>
</dbReference>
<dbReference type="STRING" id="5217.A0A4V1M4H5"/>
<evidence type="ECO:0000256" key="4">
    <source>
        <dbReference type="ARBA" id="ARBA00022801"/>
    </source>
</evidence>
<proteinExistence type="inferred from homology"/>
<evidence type="ECO:0000256" key="1">
    <source>
        <dbReference type="ARBA" id="ARBA00001947"/>
    </source>
</evidence>
<dbReference type="GO" id="GO:0004000">
    <property type="term" value="F:adenosine deaminase activity"/>
    <property type="evidence" value="ECO:0007669"/>
    <property type="project" value="TreeGrafter"/>
</dbReference>
<accession>A0A4V1M4H5</accession>
<comment type="caution">
    <text evidence="9">The sequence shown here is derived from an EMBL/GenBank/DDBJ whole genome shotgun (WGS) entry which is preliminary data.</text>
</comment>
<keyword evidence="4" id="KW-0378">Hydrolase</keyword>
<dbReference type="GO" id="GO:0006154">
    <property type="term" value="P:adenosine catabolic process"/>
    <property type="evidence" value="ECO:0007669"/>
    <property type="project" value="TreeGrafter"/>
</dbReference>
<dbReference type="InParanoid" id="A0A4V1M4H5"/>
<dbReference type="GO" id="GO:0046872">
    <property type="term" value="F:metal ion binding"/>
    <property type="evidence" value="ECO:0007669"/>
    <property type="project" value="UniProtKB-KW"/>
</dbReference>
<comment type="catalytic activity">
    <reaction evidence="7">
        <text>N(6)-methyl-AMP + H2O + H(+) = IMP + methylamine</text>
        <dbReference type="Rhea" id="RHEA:16001"/>
        <dbReference type="ChEBI" id="CHEBI:15377"/>
        <dbReference type="ChEBI" id="CHEBI:15378"/>
        <dbReference type="ChEBI" id="CHEBI:58053"/>
        <dbReference type="ChEBI" id="CHEBI:59338"/>
        <dbReference type="ChEBI" id="CHEBI:144842"/>
    </reaction>
    <physiologicalReaction direction="left-to-right" evidence="7">
        <dbReference type="Rhea" id="RHEA:16002"/>
    </physiologicalReaction>
</comment>
<feature type="domain" description="Adenosine deaminase" evidence="8">
    <location>
        <begin position="6"/>
        <end position="274"/>
    </location>
</feature>
<protein>
    <recommendedName>
        <fullName evidence="8">Adenosine deaminase domain-containing protein</fullName>
    </recommendedName>
</protein>
<evidence type="ECO:0000256" key="7">
    <source>
        <dbReference type="ARBA" id="ARBA00048787"/>
    </source>
</evidence>
<dbReference type="InterPro" id="IPR001365">
    <property type="entry name" value="A_deaminase_dom"/>
</dbReference>
<dbReference type="EMBL" id="SDIL01000019">
    <property type="protein sequence ID" value="RXK40387.1"/>
    <property type="molecule type" value="Genomic_DNA"/>
</dbReference>
<dbReference type="Pfam" id="PF00962">
    <property type="entry name" value="A_deaminase"/>
    <property type="match status" value="1"/>
</dbReference>
<dbReference type="Proteomes" id="UP000289152">
    <property type="component" value="Unassembled WGS sequence"/>
</dbReference>
<gene>
    <name evidence="9" type="ORF">M231_02370</name>
</gene>
<dbReference type="GO" id="GO:0009117">
    <property type="term" value="P:nucleotide metabolic process"/>
    <property type="evidence" value="ECO:0007669"/>
    <property type="project" value="UniProtKB-KW"/>
</dbReference>
<keyword evidence="5" id="KW-0862">Zinc</keyword>
<organism evidence="9 10">
    <name type="scientific">Tremella mesenterica</name>
    <name type="common">Jelly fungus</name>
    <dbReference type="NCBI Taxonomy" id="5217"/>
    <lineage>
        <taxon>Eukaryota</taxon>
        <taxon>Fungi</taxon>
        <taxon>Dikarya</taxon>
        <taxon>Basidiomycota</taxon>
        <taxon>Agaricomycotina</taxon>
        <taxon>Tremellomycetes</taxon>
        <taxon>Tremellales</taxon>
        <taxon>Tremellaceae</taxon>
        <taxon>Tremella</taxon>
    </lineage>
</organism>
<reference evidence="9 10" key="1">
    <citation type="submission" date="2016-06" db="EMBL/GenBank/DDBJ databases">
        <title>Evolution of pathogenesis and genome organization in the Tremellales.</title>
        <authorList>
            <person name="Cuomo C."/>
            <person name="Litvintseva A."/>
            <person name="Heitman J."/>
            <person name="Chen Y."/>
            <person name="Sun S."/>
            <person name="Springer D."/>
            <person name="Dromer F."/>
            <person name="Young S."/>
            <person name="Zeng Q."/>
            <person name="Chapman S."/>
            <person name="Gujja S."/>
            <person name="Saif S."/>
            <person name="Birren B."/>
        </authorList>
    </citation>
    <scope>NUCLEOTIDE SEQUENCE [LARGE SCALE GENOMIC DNA]</scope>
    <source>
        <strain evidence="9 10">ATCC 28783</strain>
    </source>
</reference>
<name>A0A4V1M4H5_TREME</name>
<evidence type="ECO:0000256" key="2">
    <source>
        <dbReference type="ARBA" id="ARBA00006676"/>
    </source>
</evidence>
<dbReference type="OrthoDB" id="272271at2759"/>
<dbReference type="AlphaFoldDB" id="A0A4V1M4H5"/>